<feature type="region of interest" description="Disordered" evidence="1">
    <location>
        <begin position="1"/>
        <end position="37"/>
    </location>
</feature>
<dbReference type="Proteomes" id="UP000008237">
    <property type="component" value="Unassembled WGS sequence"/>
</dbReference>
<proteinExistence type="predicted"/>
<organism evidence="3">
    <name type="scientific">Harpegnathos saltator</name>
    <name type="common">Jerdon's jumping ant</name>
    <dbReference type="NCBI Taxonomy" id="610380"/>
    <lineage>
        <taxon>Eukaryota</taxon>
        <taxon>Metazoa</taxon>
        <taxon>Ecdysozoa</taxon>
        <taxon>Arthropoda</taxon>
        <taxon>Hexapoda</taxon>
        <taxon>Insecta</taxon>
        <taxon>Pterygota</taxon>
        <taxon>Neoptera</taxon>
        <taxon>Endopterygota</taxon>
        <taxon>Hymenoptera</taxon>
        <taxon>Apocrita</taxon>
        <taxon>Aculeata</taxon>
        <taxon>Formicoidea</taxon>
        <taxon>Formicidae</taxon>
        <taxon>Ponerinae</taxon>
        <taxon>Ponerini</taxon>
        <taxon>Harpegnathos</taxon>
    </lineage>
</organism>
<dbReference type="Pfam" id="PF13565">
    <property type="entry name" value="HTH_32"/>
    <property type="match status" value="1"/>
</dbReference>
<dbReference type="STRING" id="610380.E2BWL0"/>
<feature type="non-terminal residue" evidence="2">
    <location>
        <position position="1"/>
    </location>
</feature>
<dbReference type="PANTHER" id="PTHR46060:SF1">
    <property type="entry name" value="MARINER MOS1 TRANSPOSASE-LIKE PROTEIN"/>
    <property type="match status" value="1"/>
</dbReference>
<dbReference type="EMBL" id="GL451131">
    <property type="protein sequence ID" value="EFN79966.1"/>
    <property type="molecule type" value="Genomic_DNA"/>
</dbReference>
<dbReference type="AlphaFoldDB" id="E2BWL0"/>
<feature type="compositionally biased region" description="Basic and acidic residues" evidence="1">
    <location>
        <begin position="1"/>
        <end position="20"/>
    </location>
</feature>
<feature type="compositionally biased region" description="Basic and acidic residues" evidence="1">
    <location>
        <begin position="28"/>
        <end position="37"/>
    </location>
</feature>
<gene>
    <name evidence="2" type="ORF">EAI_16255</name>
</gene>
<feature type="non-terminal residue" evidence="2">
    <location>
        <position position="52"/>
    </location>
</feature>
<accession>E2BWL0</accession>
<evidence type="ECO:0000313" key="3">
    <source>
        <dbReference type="Proteomes" id="UP000008237"/>
    </source>
</evidence>
<dbReference type="InterPro" id="IPR052709">
    <property type="entry name" value="Transposase-MT_Hybrid"/>
</dbReference>
<evidence type="ECO:0000256" key="1">
    <source>
        <dbReference type="SAM" id="MobiDB-lite"/>
    </source>
</evidence>
<evidence type="ECO:0000313" key="2">
    <source>
        <dbReference type="EMBL" id="EFN79966.1"/>
    </source>
</evidence>
<dbReference type="InParanoid" id="E2BWL0"/>
<name>E2BWL0_HARSA</name>
<dbReference type="PANTHER" id="PTHR46060">
    <property type="entry name" value="MARINER MOS1 TRANSPOSASE-LIKE PROTEIN"/>
    <property type="match status" value="1"/>
</dbReference>
<sequence length="52" mass="6095">FEWLKKFREGRESVEDDPRSGRPSTSTDDAHIGKVRELLPQNRRLTVREIAD</sequence>
<protein>
    <submittedName>
        <fullName evidence="2">Uncharacterized protein FLJ37770</fullName>
    </submittedName>
</protein>
<keyword evidence="3" id="KW-1185">Reference proteome</keyword>
<reference evidence="2 3" key="1">
    <citation type="journal article" date="2010" name="Science">
        <title>Genomic comparison of the ants Camponotus floridanus and Harpegnathos saltator.</title>
        <authorList>
            <person name="Bonasio R."/>
            <person name="Zhang G."/>
            <person name="Ye C."/>
            <person name="Mutti N.S."/>
            <person name="Fang X."/>
            <person name="Qin N."/>
            <person name="Donahue G."/>
            <person name="Yang P."/>
            <person name="Li Q."/>
            <person name="Li C."/>
            <person name="Zhang P."/>
            <person name="Huang Z."/>
            <person name="Berger S.L."/>
            <person name="Reinberg D."/>
            <person name="Wang J."/>
            <person name="Liebig J."/>
        </authorList>
    </citation>
    <scope>NUCLEOTIDE SEQUENCE [LARGE SCALE GENOMIC DNA]</scope>
    <source>
        <strain evidence="2 3">R22 G/1</strain>
    </source>
</reference>